<dbReference type="STRING" id="4540.A0A3L6QLY6"/>
<organism evidence="2 3">
    <name type="scientific">Panicum miliaceum</name>
    <name type="common">Proso millet</name>
    <name type="synonym">Broomcorn millet</name>
    <dbReference type="NCBI Taxonomy" id="4540"/>
    <lineage>
        <taxon>Eukaryota</taxon>
        <taxon>Viridiplantae</taxon>
        <taxon>Streptophyta</taxon>
        <taxon>Embryophyta</taxon>
        <taxon>Tracheophyta</taxon>
        <taxon>Spermatophyta</taxon>
        <taxon>Magnoliopsida</taxon>
        <taxon>Liliopsida</taxon>
        <taxon>Poales</taxon>
        <taxon>Poaceae</taxon>
        <taxon>PACMAD clade</taxon>
        <taxon>Panicoideae</taxon>
        <taxon>Panicodae</taxon>
        <taxon>Paniceae</taxon>
        <taxon>Panicinae</taxon>
        <taxon>Panicum</taxon>
        <taxon>Panicum sect. Panicum</taxon>
    </lineage>
</organism>
<protein>
    <recommendedName>
        <fullName evidence="1">DUF6598 domain-containing protein</fullName>
    </recommendedName>
</protein>
<reference evidence="3" key="1">
    <citation type="journal article" date="2019" name="Nat. Commun.">
        <title>The genome of broomcorn millet.</title>
        <authorList>
            <person name="Zou C."/>
            <person name="Miki D."/>
            <person name="Li D."/>
            <person name="Tang Q."/>
            <person name="Xiao L."/>
            <person name="Rajput S."/>
            <person name="Deng P."/>
            <person name="Jia W."/>
            <person name="Huang R."/>
            <person name="Zhang M."/>
            <person name="Sun Y."/>
            <person name="Hu J."/>
            <person name="Fu X."/>
            <person name="Schnable P.S."/>
            <person name="Li F."/>
            <person name="Zhang H."/>
            <person name="Feng B."/>
            <person name="Zhu X."/>
            <person name="Liu R."/>
            <person name="Schnable J.C."/>
            <person name="Zhu J.-K."/>
            <person name="Zhang H."/>
        </authorList>
    </citation>
    <scope>NUCLEOTIDE SEQUENCE [LARGE SCALE GENOMIC DNA]</scope>
</reference>
<evidence type="ECO:0000259" key="1">
    <source>
        <dbReference type="Pfam" id="PF20241"/>
    </source>
</evidence>
<comment type="caution">
    <text evidence="2">The sequence shown here is derived from an EMBL/GenBank/DDBJ whole genome shotgun (WGS) entry which is preliminary data.</text>
</comment>
<gene>
    <name evidence="2" type="ORF">C2845_PM04G24930</name>
</gene>
<evidence type="ECO:0000313" key="2">
    <source>
        <dbReference type="EMBL" id="RLM84793.1"/>
    </source>
</evidence>
<dbReference type="AlphaFoldDB" id="A0A3L6QLY6"/>
<dbReference type="Pfam" id="PF20241">
    <property type="entry name" value="DUF6598"/>
    <property type="match status" value="1"/>
</dbReference>
<keyword evidence="3" id="KW-1185">Reference proteome</keyword>
<dbReference type="EMBL" id="PQIB02000011">
    <property type="protein sequence ID" value="RLM84793.1"/>
    <property type="molecule type" value="Genomic_DNA"/>
</dbReference>
<proteinExistence type="predicted"/>
<dbReference type="InterPro" id="IPR046533">
    <property type="entry name" value="DUF6598"/>
</dbReference>
<accession>A0A3L6QLY6</accession>
<dbReference type="Proteomes" id="UP000275267">
    <property type="component" value="Unassembled WGS sequence"/>
</dbReference>
<dbReference type="OrthoDB" id="670781at2759"/>
<evidence type="ECO:0000313" key="3">
    <source>
        <dbReference type="Proteomes" id="UP000275267"/>
    </source>
</evidence>
<name>A0A3L6QLY6_PANMI</name>
<feature type="domain" description="DUF6598" evidence="1">
    <location>
        <begin position="45"/>
        <end position="198"/>
    </location>
</feature>
<sequence length="207" mass="23423">MVDLVPIGPYRILEAYGTLGFKVYPADGTSAIEKGWSVIMEDDEVDDEGEEYTQTNTRTIGGLGRKLEITYLVMPNAIETHVEVRLNLKDLGSRSRAVYGSIKASAIDYGSKSVHLFSCYRGRSLSFPCGSTCILPLSPYVIALPYRRHFKLHLEVDLRIITTCDSQEEGKNLKFCLEFTRRVTSQEREVDGDQVEVNITWYLDRVI</sequence>